<evidence type="ECO:0000259" key="6">
    <source>
        <dbReference type="SMART" id="SM00836"/>
    </source>
</evidence>
<dbReference type="EMBL" id="FUZT01000003">
    <property type="protein sequence ID" value="SKC58386.1"/>
    <property type="molecule type" value="Genomic_DNA"/>
</dbReference>
<dbReference type="AlphaFoldDB" id="A0A1T5K3V9"/>
<dbReference type="Gene3D" id="1.10.730.10">
    <property type="entry name" value="Isoleucyl-tRNA Synthetase, Domain 1"/>
    <property type="match status" value="1"/>
</dbReference>
<organism evidence="7 8">
    <name type="scientific">Maledivibacter halophilus</name>
    <dbReference type="NCBI Taxonomy" id="36842"/>
    <lineage>
        <taxon>Bacteria</taxon>
        <taxon>Bacillati</taxon>
        <taxon>Bacillota</taxon>
        <taxon>Clostridia</taxon>
        <taxon>Peptostreptococcales</taxon>
        <taxon>Caminicellaceae</taxon>
        <taxon>Maledivibacter</taxon>
    </lineage>
</organism>
<dbReference type="EC" id="6.1.1.19" evidence="1"/>
<dbReference type="PANTHER" id="PTHR11956:SF5">
    <property type="entry name" value="ARGININE--TRNA LIGASE, CYTOPLASMIC"/>
    <property type="match status" value="1"/>
</dbReference>
<evidence type="ECO:0000256" key="1">
    <source>
        <dbReference type="ARBA" id="ARBA00012837"/>
    </source>
</evidence>
<dbReference type="SMART" id="SM00836">
    <property type="entry name" value="DALR_1"/>
    <property type="match status" value="1"/>
</dbReference>
<keyword evidence="3" id="KW-0547">Nucleotide-binding</keyword>
<proteinExistence type="predicted"/>
<protein>
    <recommendedName>
        <fullName evidence="1">arginine--tRNA ligase</fullName>
        <ecNumber evidence="1">6.1.1.19</ecNumber>
    </recommendedName>
</protein>
<evidence type="ECO:0000313" key="7">
    <source>
        <dbReference type="EMBL" id="SKC58386.1"/>
    </source>
</evidence>
<evidence type="ECO:0000256" key="3">
    <source>
        <dbReference type="ARBA" id="ARBA00022741"/>
    </source>
</evidence>
<dbReference type="GO" id="GO:0005524">
    <property type="term" value="F:ATP binding"/>
    <property type="evidence" value="ECO:0007669"/>
    <property type="project" value="UniProtKB-KW"/>
</dbReference>
<name>A0A1T5K3V9_9FIRM</name>
<dbReference type="InterPro" id="IPR008909">
    <property type="entry name" value="DALR_anticod-bd"/>
</dbReference>
<evidence type="ECO:0000256" key="4">
    <source>
        <dbReference type="ARBA" id="ARBA00022840"/>
    </source>
</evidence>
<dbReference type="InterPro" id="IPR001278">
    <property type="entry name" value="Arg-tRNA-ligase"/>
</dbReference>
<gene>
    <name evidence="7" type="ORF">SAMN02194393_01602</name>
</gene>
<comment type="catalytic activity">
    <reaction evidence="5">
        <text>tRNA(Arg) + L-arginine + ATP = L-arginyl-tRNA(Arg) + AMP + diphosphate</text>
        <dbReference type="Rhea" id="RHEA:20301"/>
        <dbReference type="Rhea" id="RHEA-COMP:9658"/>
        <dbReference type="Rhea" id="RHEA-COMP:9673"/>
        <dbReference type="ChEBI" id="CHEBI:30616"/>
        <dbReference type="ChEBI" id="CHEBI:32682"/>
        <dbReference type="ChEBI" id="CHEBI:33019"/>
        <dbReference type="ChEBI" id="CHEBI:78442"/>
        <dbReference type="ChEBI" id="CHEBI:78513"/>
        <dbReference type="ChEBI" id="CHEBI:456215"/>
        <dbReference type="EC" id="6.1.1.19"/>
    </reaction>
</comment>
<dbReference type="PANTHER" id="PTHR11956">
    <property type="entry name" value="ARGINYL-TRNA SYNTHETASE"/>
    <property type="match status" value="1"/>
</dbReference>
<evidence type="ECO:0000256" key="2">
    <source>
        <dbReference type="ARBA" id="ARBA00022598"/>
    </source>
</evidence>
<dbReference type="STRING" id="36842.SAMN02194393_01602"/>
<accession>A0A1T5K3V9</accession>
<dbReference type="Proteomes" id="UP000190285">
    <property type="component" value="Unassembled WGS sequence"/>
</dbReference>
<dbReference type="GO" id="GO:0004814">
    <property type="term" value="F:arginine-tRNA ligase activity"/>
    <property type="evidence" value="ECO:0007669"/>
    <property type="project" value="UniProtKB-EC"/>
</dbReference>
<dbReference type="SUPFAM" id="SSF47323">
    <property type="entry name" value="Anticodon-binding domain of a subclass of class I aminoacyl-tRNA synthetases"/>
    <property type="match status" value="1"/>
</dbReference>
<dbReference type="Gene3D" id="3.30.1360.70">
    <property type="entry name" value="Arginyl tRNA synthetase N-terminal domain"/>
    <property type="match status" value="1"/>
</dbReference>
<evidence type="ECO:0000313" key="8">
    <source>
        <dbReference type="Proteomes" id="UP000190285"/>
    </source>
</evidence>
<feature type="domain" description="DALR anticodon binding" evidence="6">
    <location>
        <begin position="215"/>
        <end position="335"/>
    </location>
</feature>
<dbReference type="InterPro" id="IPR036695">
    <property type="entry name" value="Arg-tRNA-synth_N_sf"/>
</dbReference>
<keyword evidence="2" id="KW-0436">Ligase</keyword>
<sequence>MKGYELGDDIKNRLLPKYSFIKNIEVMDPGFINFYLKEENMIKENLISVENGDFKRFNNTKKDIKLIMVTDRIRDIWDIQNFRGFMNMYYLGNIYNFVGYKARKILMVKDYDSDINTRYLLSNFKDVEISLNERELSEGITFSASPYQGVFRGIDKDRSIIEGVRILKNGFVIDKITLTDLIEEIGFHRIKYTLCNKAIANEINMELTTDYLRYIQYPYNRISSVISTLKKEGIDIGNIENIKKELLDNPLEEKIIKKMTGFKDALIDSINQNQPYRLIKYANELCQIFYEINSTIVFRQLNREKLMTLLKLLDSFKIILKEILGILELPLYEKM</sequence>
<keyword evidence="4" id="KW-0067">ATP-binding</keyword>
<dbReference type="InterPro" id="IPR009080">
    <property type="entry name" value="tRNAsynth_Ia_anticodon-bd"/>
</dbReference>
<dbReference type="Pfam" id="PF05746">
    <property type="entry name" value="DALR_1"/>
    <property type="match status" value="1"/>
</dbReference>
<evidence type="ECO:0000256" key="5">
    <source>
        <dbReference type="ARBA" id="ARBA00049339"/>
    </source>
</evidence>
<dbReference type="GO" id="GO:0006420">
    <property type="term" value="P:arginyl-tRNA aminoacylation"/>
    <property type="evidence" value="ECO:0007669"/>
    <property type="project" value="InterPro"/>
</dbReference>
<reference evidence="7 8" key="1">
    <citation type="submission" date="2017-02" db="EMBL/GenBank/DDBJ databases">
        <authorList>
            <person name="Peterson S.W."/>
        </authorList>
    </citation>
    <scope>NUCLEOTIDE SEQUENCE [LARGE SCALE GENOMIC DNA]</scope>
    <source>
        <strain evidence="7 8">M1</strain>
    </source>
</reference>
<keyword evidence="7" id="KW-0030">Aminoacyl-tRNA synthetase</keyword>
<dbReference type="GO" id="GO:0005737">
    <property type="term" value="C:cytoplasm"/>
    <property type="evidence" value="ECO:0007669"/>
    <property type="project" value="InterPro"/>
</dbReference>
<keyword evidence="8" id="KW-1185">Reference proteome</keyword>